<reference evidence="2 3" key="1">
    <citation type="submission" date="2020-07" db="EMBL/GenBank/DDBJ databases">
        <title>Sequencing the genomes of 1000 actinobacteria strains.</title>
        <authorList>
            <person name="Klenk H.-P."/>
        </authorList>
    </citation>
    <scope>NUCLEOTIDE SEQUENCE [LARGE SCALE GENOMIC DNA]</scope>
    <source>
        <strain evidence="2 3">DSM 103833</strain>
    </source>
</reference>
<dbReference type="PIRSF" id="PIRSF021700">
    <property type="entry name" value="3_dmu_93_MTrfase"/>
    <property type="match status" value="1"/>
</dbReference>
<name>A0A853C368_9ACTN</name>
<feature type="domain" description="PhnB-like" evidence="1">
    <location>
        <begin position="7"/>
        <end position="120"/>
    </location>
</feature>
<accession>A0A853C368</accession>
<dbReference type="Pfam" id="PF06983">
    <property type="entry name" value="3-dmu-9_3-mt"/>
    <property type="match status" value="1"/>
</dbReference>
<dbReference type="PANTHER" id="PTHR33990">
    <property type="entry name" value="PROTEIN YJDN-RELATED"/>
    <property type="match status" value="1"/>
</dbReference>
<evidence type="ECO:0000313" key="3">
    <source>
        <dbReference type="Proteomes" id="UP000530424"/>
    </source>
</evidence>
<dbReference type="GO" id="GO:0032259">
    <property type="term" value="P:methylation"/>
    <property type="evidence" value="ECO:0007669"/>
    <property type="project" value="UniProtKB-KW"/>
</dbReference>
<comment type="caution">
    <text evidence="2">The sequence shown here is derived from an EMBL/GenBank/DDBJ whole genome shotgun (WGS) entry which is preliminary data.</text>
</comment>
<dbReference type="CDD" id="cd06588">
    <property type="entry name" value="PhnB_like"/>
    <property type="match status" value="1"/>
</dbReference>
<dbReference type="Gene3D" id="3.10.180.10">
    <property type="entry name" value="2,3-Dihydroxybiphenyl 1,2-Dioxygenase, domain 1"/>
    <property type="match status" value="1"/>
</dbReference>
<keyword evidence="2" id="KW-0808">Transferase</keyword>
<sequence>MSIATSRIQPCLWFDDNLEEAARFYTSIFPNSSIGHLARYTEAGPGAPGTVLAGEFTLDGVTFRGINGGPGLVFTDAISFSVTCRDQSEVDYYWDSLVDGGQESVCGWLKDRFGLSWQIVPTRLYELVSDPDPRRARAATEAMFKMRRIVIADIEAAVDAVPA</sequence>
<dbReference type="GO" id="GO:0008168">
    <property type="term" value="F:methyltransferase activity"/>
    <property type="evidence" value="ECO:0007669"/>
    <property type="project" value="UniProtKB-KW"/>
</dbReference>
<dbReference type="RefSeq" id="WP_179668255.1">
    <property type="nucleotide sequence ID" value="NZ_JACCFP010000001.1"/>
</dbReference>
<dbReference type="InterPro" id="IPR009725">
    <property type="entry name" value="3_dmu_93_MTrfase"/>
</dbReference>
<dbReference type="Proteomes" id="UP000530424">
    <property type="component" value="Unassembled WGS sequence"/>
</dbReference>
<organism evidence="2 3">
    <name type="scientific">Nocardioides thalensis</name>
    <dbReference type="NCBI Taxonomy" id="1914755"/>
    <lineage>
        <taxon>Bacteria</taxon>
        <taxon>Bacillati</taxon>
        <taxon>Actinomycetota</taxon>
        <taxon>Actinomycetes</taxon>
        <taxon>Propionibacteriales</taxon>
        <taxon>Nocardioidaceae</taxon>
        <taxon>Nocardioides</taxon>
    </lineage>
</organism>
<dbReference type="EMBL" id="JACCFP010000001">
    <property type="protein sequence ID" value="NYJ01814.1"/>
    <property type="molecule type" value="Genomic_DNA"/>
</dbReference>
<keyword evidence="2" id="KW-0489">Methyltransferase</keyword>
<evidence type="ECO:0000259" key="1">
    <source>
        <dbReference type="Pfam" id="PF06983"/>
    </source>
</evidence>
<keyword evidence="2" id="KW-0830">Ubiquinone</keyword>
<protein>
    <submittedName>
        <fullName evidence="2">Putative 3-demethylubiquinone-9 3-methyltransferase (Glyoxalase superfamily)</fullName>
    </submittedName>
</protein>
<dbReference type="InterPro" id="IPR028973">
    <property type="entry name" value="PhnB-like"/>
</dbReference>
<dbReference type="AlphaFoldDB" id="A0A853C368"/>
<proteinExistence type="predicted"/>
<dbReference type="SUPFAM" id="SSF54593">
    <property type="entry name" value="Glyoxalase/Bleomycin resistance protein/Dihydroxybiphenyl dioxygenase"/>
    <property type="match status" value="1"/>
</dbReference>
<keyword evidence="3" id="KW-1185">Reference proteome</keyword>
<gene>
    <name evidence="2" type="ORF">HNR19_002512</name>
</gene>
<dbReference type="PANTHER" id="PTHR33990:SF2">
    <property type="entry name" value="PHNB-LIKE DOMAIN-CONTAINING PROTEIN"/>
    <property type="match status" value="1"/>
</dbReference>
<evidence type="ECO:0000313" key="2">
    <source>
        <dbReference type="EMBL" id="NYJ01814.1"/>
    </source>
</evidence>
<dbReference type="InterPro" id="IPR029068">
    <property type="entry name" value="Glyas_Bleomycin-R_OHBP_Dase"/>
</dbReference>